<accession>A0AAD7DF99</accession>
<reference evidence="1" key="1">
    <citation type="submission" date="2023-03" db="EMBL/GenBank/DDBJ databases">
        <title>Massive genome expansion in bonnet fungi (Mycena s.s.) driven by repeated elements and novel gene families across ecological guilds.</title>
        <authorList>
            <consortium name="Lawrence Berkeley National Laboratory"/>
            <person name="Harder C.B."/>
            <person name="Miyauchi S."/>
            <person name="Viragh M."/>
            <person name="Kuo A."/>
            <person name="Thoen E."/>
            <person name="Andreopoulos B."/>
            <person name="Lu D."/>
            <person name="Skrede I."/>
            <person name="Drula E."/>
            <person name="Henrissat B."/>
            <person name="Morin E."/>
            <person name="Kohler A."/>
            <person name="Barry K."/>
            <person name="LaButti K."/>
            <person name="Morin E."/>
            <person name="Salamov A."/>
            <person name="Lipzen A."/>
            <person name="Mereny Z."/>
            <person name="Hegedus B."/>
            <person name="Baldrian P."/>
            <person name="Stursova M."/>
            <person name="Weitz H."/>
            <person name="Taylor A."/>
            <person name="Grigoriev I.V."/>
            <person name="Nagy L.G."/>
            <person name="Martin F."/>
            <person name="Kauserud H."/>
        </authorList>
    </citation>
    <scope>NUCLEOTIDE SEQUENCE</scope>
    <source>
        <strain evidence="1">CBHHK067</strain>
    </source>
</reference>
<gene>
    <name evidence="1" type="ORF">B0H17DRAFT_1203127</name>
</gene>
<dbReference type="AlphaFoldDB" id="A0AAD7DF99"/>
<protein>
    <submittedName>
        <fullName evidence="1">Uncharacterized protein</fullName>
    </submittedName>
</protein>
<name>A0AAD7DF99_MYCRO</name>
<evidence type="ECO:0000313" key="2">
    <source>
        <dbReference type="Proteomes" id="UP001221757"/>
    </source>
</evidence>
<dbReference type="EMBL" id="JARKIE010000081">
    <property type="protein sequence ID" value="KAJ7688118.1"/>
    <property type="molecule type" value="Genomic_DNA"/>
</dbReference>
<evidence type="ECO:0000313" key="1">
    <source>
        <dbReference type="EMBL" id="KAJ7688118.1"/>
    </source>
</evidence>
<dbReference type="Proteomes" id="UP001221757">
    <property type="component" value="Unassembled WGS sequence"/>
</dbReference>
<sequence length="161" mass="18547">MDTDSSAGGIRRRSVFLSYTFVPDTRYMTESWISQAPRLLESGIATGVKLDDLRLIDEVYLWIRLHYPAQNTDPVSNMPYMFVFESAARIEEDGTVWLDIQPPDQRYYWSFDASGEEQLGEDLMAQLSLPQLTFEVTAYGDSWTMAQCDLLRKFHELKGVN</sequence>
<proteinExistence type="predicted"/>
<organism evidence="1 2">
    <name type="scientific">Mycena rosella</name>
    <name type="common">Pink bonnet</name>
    <name type="synonym">Agaricus rosellus</name>
    <dbReference type="NCBI Taxonomy" id="1033263"/>
    <lineage>
        <taxon>Eukaryota</taxon>
        <taxon>Fungi</taxon>
        <taxon>Dikarya</taxon>
        <taxon>Basidiomycota</taxon>
        <taxon>Agaricomycotina</taxon>
        <taxon>Agaricomycetes</taxon>
        <taxon>Agaricomycetidae</taxon>
        <taxon>Agaricales</taxon>
        <taxon>Marasmiineae</taxon>
        <taxon>Mycenaceae</taxon>
        <taxon>Mycena</taxon>
    </lineage>
</organism>
<keyword evidence="2" id="KW-1185">Reference proteome</keyword>
<comment type="caution">
    <text evidence="1">The sequence shown here is derived from an EMBL/GenBank/DDBJ whole genome shotgun (WGS) entry which is preliminary data.</text>
</comment>